<dbReference type="InterPro" id="IPR050585">
    <property type="entry name" value="Xaa-Pro_dipeptidyl-ppase/CocE"/>
</dbReference>
<evidence type="ECO:0000259" key="1">
    <source>
        <dbReference type="Pfam" id="PF00326"/>
    </source>
</evidence>
<dbReference type="SUPFAM" id="SSF53474">
    <property type="entry name" value="alpha/beta-Hydrolases"/>
    <property type="match status" value="1"/>
</dbReference>
<name>A0ABN2LVF5_9MICO</name>
<gene>
    <name evidence="2" type="ORF">GCM10009811_25430</name>
</gene>
<comment type="caution">
    <text evidence="2">The sequence shown here is derived from an EMBL/GenBank/DDBJ whole genome shotgun (WGS) entry which is preliminary data.</text>
</comment>
<dbReference type="Pfam" id="PF00326">
    <property type="entry name" value="Peptidase_S9"/>
    <property type="match status" value="1"/>
</dbReference>
<dbReference type="Gene3D" id="3.40.50.1820">
    <property type="entry name" value="alpha/beta hydrolase"/>
    <property type="match status" value="1"/>
</dbReference>
<dbReference type="InterPro" id="IPR029058">
    <property type="entry name" value="AB_hydrolase_fold"/>
</dbReference>
<feature type="domain" description="Peptidase S9 prolyl oligopeptidase catalytic" evidence="1">
    <location>
        <begin position="421"/>
        <end position="628"/>
    </location>
</feature>
<evidence type="ECO:0000313" key="2">
    <source>
        <dbReference type="EMBL" id="GAA1800518.1"/>
    </source>
</evidence>
<accession>A0ABN2LVF5</accession>
<dbReference type="EMBL" id="BAAAPO010000040">
    <property type="protein sequence ID" value="GAA1800518.1"/>
    <property type="molecule type" value="Genomic_DNA"/>
</dbReference>
<dbReference type="SUPFAM" id="SSF82171">
    <property type="entry name" value="DPP6 N-terminal domain-like"/>
    <property type="match status" value="1"/>
</dbReference>
<dbReference type="PANTHER" id="PTHR43056:SF5">
    <property type="entry name" value="PEPTIDASE S9 PROLYL OLIGOPEPTIDASE CATALYTIC DOMAIN-CONTAINING PROTEIN"/>
    <property type="match status" value="1"/>
</dbReference>
<dbReference type="PANTHER" id="PTHR43056">
    <property type="entry name" value="PEPTIDASE S9 PROLYL OLIGOPEPTIDASE"/>
    <property type="match status" value="1"/>
</dbReference>
<protein>
    <submittedName>
        <fullName evidence="2">S9 family peptidase</fullName>
    </submittedName>
</protein>
<dbReference type="InterPro" id="IPR001375">
    <property type="entry name" value="Peptidase_S9_cat"/>
</dbReference>
<organism evidence="2 3">
    <name type="scientific">Nostocoides veronense</name>
    <dbReference type="NCBI Taxonomy" id="330836"/>
    <lineage>
        <taxon>Bacteria</taxon>
        <taxon>Bacillati</taxon>
        <taxon>Actinomycetota</taxon>
        <taxon>Actinomycetes</taxon>
        <taxon>Micrococcales</taxon>
        <taxon>Intrasporangiaceae</taxon>
        <taxon>Nostocoides</taxon>
    </lineage>
</organism>
<dbReference type="RefSeq" id="WP_344085955.1">
    <property type="nucleotide sequence ID" value="NZ_BAAAPO010000040.1"/>
</dbReference>
<dbReference type="Proteomes" id="UP001499938">
    <property type="component" value="Unassembled WGS sequence"/>
</dbReference>
<keyword evidence="3" id="KW-1185">Reference proteome</keyword>
<reference evidence="2 3" key="1">
    <citation type="journal article" date="2019" name="Int. J. Syst. Evol. Microbiol.">
        <title>The Global Catalogue of Microorganisms (GCM) 10K type strain sequencing project: providing services to taxonomists for standard genome sequencing and annotation.</title>
        <authorList>
            <consortium name="The Broad Institute Genomics Platform"/>
            <consortium name="The Broad Institute Genome Sequencing Center for Infectious Disease"/>
            <person name="Wu L."/>
            <person name="Ma J."/>
        </authorList>
    </citation>
    <scope>NUCLEOTIDE SEQUENCE [LARGE SCALE GENOMIC DNA]</scope>
    <source>
        <strain evidence="2 3">JCM 15592</strain>
    </source>
</reference>
<evidence type="ECO:0000313" key="3">
    <source>
        <dbReference type="Proteomes" id="UP001499938"/>
    </source>
</evidence>
<proteinExistence type="predicted"/>
<sequence>MTAAPSPSELPFGTWPSPITTASLTASEARLDDVAVDGADTYWIEGRPWEGGRCVLVRHDGATGATVDVTPAPWNVRSRVHEYGGGPYAVRDGLVVFSDFADGRLRRLDPGSSEPVAITPEGAVRFGGLVLQGDHVYAVREDHRLGGEPRNELVRLDIRGENPDFGQVLATGTDFVSRPAVSDDGSRIAWISWDHPNMPWDSTVLRQARLTESGCTDEQIVTGGPGVSVSQPIYDADGRLWFFSDQTNWWNPWIWDDGEARQVLAVAADLATPQWVLGKRDIAMLADGRAVLRDPSGQGLMVVDHRGARTQLALGATGTNQVCATGARIALERGSADRLPDIVTIDLATGRTDVLAAASPTAPNPADVSRAEEVSWTNGAGLTAYGNFYPPANARVTGPADQAPPLLVLVHGGPTAQAERSFQTGIQFWTTRGFAVLDVDYGGSTGYGREYRERLREQWGVVDIDDCVTGAAAMAREGRVDGARLAIRGGSAGGYTVMRALTTSTVFAAGTSYYGISDLAALVADDHKFESQYTFGLIGPWPDETGVYADRSPIHHIEDLHGDLLLLQGTDDLAVPLAQAQGMADAMLAAGKDVELVVYPGEGHGFRAAATIEDAYTRELAHYQRVFGLLG</sequence>